<protein>
    <submittedName>
        <fullName evidence="2">Helix-turn-helix domain-containing protein</fullName>
    </submittedName>
</protein>
<comment type="caution">
    <text evidence="2">The sequence shown here is derived from an EMBL/GenBank/DDBJ whole genome shotgun (WGS) entry which is preliminary data.</text>
</comment>
<dbReference type="Proteomes" id="UP001235133">
    <property type="component" value="Unassembled WGS sequence"/>
</dbReference>
<evidence type="ECO:0000313" key="2">
    <source>
        <dbReference type="EMBL" id="MDQ7877344.1"/>
    </source>
</evidence>
<keyword evidence="3" id="KW-1185">Reference proteome</keyword>
<proteinExistence type="predicted"/>
<dbReference type="Pfam" id="PF13730">
    <property type="entry name" value="HTH_36"/>
    <property type="match status" value="1"/>
</dbReference>
<sequence length="248" mass="27324">MSEGFAAIPNWMIRDENVSLYALTVYGALASHSGPGGIHPSQGTIAREARCSDRQVRRALVELEELGVVSRVRRKNKQGRAPSGYVLHPNGNLSVDEEAEEVPDSQSGTSVVPDSQSAGSGLSAQITPLIEEQPENKNPSISPQVRFEEFWSVYPRRVAKKKALEVFVRVVRTTDPQLVLDGARRYAAETAGTDVKYIAHPTSWLNQERWTDEPAASQQRPSTIDHGRTVDELLRAREQGSQRLAVTA</sequence>
<dbReference type="RefSeq" id="WP_308866778.1">
    <property type="nucleotide sequence ID" value="NZ_JAVFWO010000002.1"/>
</dbReference>
<evidence type="ECO:0000313" key="3">
    <source>
        <dbReference type="Proteomes" id="UP001235133"/>
    </source>
</evidence>
<feature type="compositionally biased region" description="Polar residues" evidence="1">
    <location>
        <begin position="104"/>
        <end position="121"/>
    </location>
</feature>
<reference evidence="2 3" key="1">
    <citation type="submission" date="2023-08" db="EMBL/GenBank/DDBJ databases">
        <title>Microbacterium psychrotolerans sp. nov., a psychrotolerant bacterium isolated from soil in Heilongjiang Province, China.</title>
        <authorList>
            <person name="An P."/>
            <person name="Zhao D."/>
            <person name="Xiang H."/>
        </authorList>
    </citation>
    <scope>NUCLEOTIDE SEQUENCE [LARGE SCALE GENOMIC DNA]</scope>
    <source>
        <strain evidence="2 3">QXD-8</strain>
    </source>
</reference>
<evidence type="ECO:0000256" key="1">
    <source>
        <dbReference type="SAM" id="MobiDB-lite"/>
    </source>
</evidence>
<gene>
    <name evidence="2" type="ORF">Q9R08_05070</name>
</gene>
<dbReference type="SUPFAM" id="SSF46785">
    <property type="entry name" value="Winged helix' DNA-binding domain"/>
    <property type="match status" value="1"/>
</dbReference>
<dbReference type="InterPro" id="IPR036388">
    <property type="entry name" value="WH-like_DNA-bd_sf"/>
</dbReference>
<name>A0ABU0YYD6_9MICO</name>
<dbReference type="Gene3D" id="1.10.10.10">
    <property type="entry name" value="Winged helix-like DNA-binding domain superfamily/Winged helix DNA-binding domain"/>
    <property type="match status" value="1"/>
</dbReference>
<feature type="region of interest" description="Disordered" evidence="1">
    <location>
        <begin position="209"/>
        <end position="228"/>
    </location>
</feature>
<feature type="region of interest" description="Disordered" evidence="1">
    <location>
        <begin position="97"/>
        <end position="121"/>
    </location>
</feature>
<organism evidence="2 3">
    <name type="scientific">Microbacterium psychrotolerans</name>
    <dbReference type="NCBI Taxonomy" id="3068321"/>
    <lineage>
        <taxon>Bacteria</taxon>
        <taxon>Bacillati</taxon>
        <taxon>Actinomycetota</taxon>
        <taxon>Actinomycetes</taxon>
        <taxon>Micrococcales</taxon>
        <taxon>Microbacteriaceae</taxon>
        <taxon>Microbacterium</taxon>
    </lineage>
</organism>
<dbReference type="InterPro" id="IPR036390">
    <property type="entry name" value="WH_DNA-bd_sf"/>
</dbReference>
<accession>A0ABU0YYD6</accession>
<dbReference type="EMBL" id="JAVFWO010000002">
    <property type="protein sequence ID" value="MDQ7877344.1"/>
    <property type="molecule type" value="Genomic_DNA"/>
</dbReference>